<evidence type="ECO:0000256" key="1">
    <source>
        <dbReference type="ARBA" id="ARBA00006484"/>
    </source>
</evidence>
<dbReference type="PRINTS" id="PR00081">
    <property type="entry name" value="GDHRDH"/>
</dbReference>
<sequence length="270" mass="28542">MDTLNSNFSLESKKVVILGGSSGLGLATAKAAAAEGAHVIVVSSNAARVQNAVLELQGNGFGMQADLSDEASVKRLFEEIGTFDHLVFTAGENLLLGSIAETEVGKARAFFNLRYWGAFTAVKYAAPRVNAGGSIVLTGGIASARPNAGWSVGASICAAMEGFTRAMAVELAPVRVNLVSPGVVRTSLWSAMEETERDAFYDQIAGTLPVRHVGEAGQLAQTYLYLMKQPFVTGQILVTDGGAGARLITPRLLHAVLSHARLQPLRRRSR</sequence>
<name>A0AAU8FKR1_9BACT</name>
<proteinExistence type="inferred from homology"/>
<protein>
    <submittedName>
        <fullName evidence="3">SDR family oxidoreductase</fullName>
    </submittedName>
</protein>
<accession>A0AAU8FKR1</accession>
<dbReference type="Gene3D" id="3.40.50.720">
    <property type="entry name" value="NAD(P)-binding Rossmann-like Domain"/>
    <property type="match status" value="1"/>
</dbReference>
<dbReference type="PANTHER" id="PTHR43477">
    <property type="entry name" value="DIHYDROANTICAPSIN 7-DEHYDROGENASE"/>
    <property type="match status" value="1"/>
</dbReference>
<dbReference type="InterPro" id="IPR036291">
    <property type="entry name" value="NAD(P)-bd_dom_sf"/>
</dbReference>
<comment type="similarity">
    <text evidence="1">Belongs to the short-chain dehydrogenases/reductases (SDR) family.</text>
</comment>
<dbReference type="PANTHER" id="PTHR43477:SF1">
    <property type="entry name" value="DIHYDROANTICAPSIN 7-DEHYDROGENASE"/>
    <property type="match status" value="1"/>
</dbReference>
<dbReference type="GO" id="GO:0016491">
    <property type="term" value="F:oxidoreductase activity"/>
    <property type="evidence" value="ECO:0007669"/>
    <property type="project" value="UniProtKB-KW"/>
</dbReference>
<dbReference type="AlphaFoldDB" id="A0AAU8FKR1"/>
<evidence type="ECO:0000256" key="2">
    <source>
        <dbReference type="ARBA" id="ARBA00023002"/>
    </source>
</evidence>
<dbReference type="EMBL" id="CP159289">
    <property type="protein sequence ID" value="XCH25172.1"/>
    <property type="molecule type" value="Genomic_DNA"/>
</dbReference>
<gene>
    <name evidence="3" type="ORF">ABV298_01705</name>
</gene>
<reference evidence="3" key="1">
    <citation type="submission" date="2024-06" db="EMBL/GenBank/DDBJ databases">
        <title>Sequencing and assembly of the genome of Dyadobacter sp. strain 676, a symbiont of Cyamopsis tetragonoloba.</title>
        <authorList>
            <person name="Guro P."/>
            <person name="Sazanova A."/>
            <person name="Kuznetsova I."/>
            <person name="Belimov A."/>
            <person name="Safronova V."/>
        </authorList>
    </citation>
    <scope>NUCLEOTIDE SEQUENCE</scope>
    <source>
        <strain evidence="3">676</strain>
    </source>
</reference>
<dbReference type="SUPFAM" id="SSF51735">
    <property type="entry name" value="NAD(P)-binding Rossmann-fold domains"/>
    <property type="match status" value="1"/>
</dbReference>
<evidence type="ECO:0000313" key="3">
    <source>
        <dbReference type="EMBL" id="XCH25172.1"/>
    </source>
</evidence>
<dbReference type="InterPro" id="IPR002347">
    <property type="entry name" value="SDR_fam"/>
</dbReference>
<dbReference type="Pfam" id="PF13561">
    <property type="entry name" value="adh_short_C2"/>
    <property type="match status" value="1"/>
</dbReference>
<dbReference type="InterPro" id="IPR051122">
    <property type="entry name" value="SDR_DHRS6-like"/>
</dbReference>
<dbReference type="CDD" id="cd11731">
    <property type="entry name" value="Lin1944_like_SDR_c"/>
    <property type="match status" value="1"/>
</dbReference>
<organism evidence="3">
    <name type="scientific">Dyadobacter sp. 676</name>
    <dbReference type="NCBI Taxonomy" id="3088362"/>
    <lineage>
        <taxon>Bacteria</taxon>
        <taxon>Pseudomonadati</taxon>
        <taxon>Bacteroidota</taxon>
        <taxon>Cytophagia</taxon>
        <taxon>Cytophagales</taxon>
        <taxon>Spirosomataceae</taxon>
        <taxon>Dyadobacter</taxon>
    </lineage>
</organism>
<dbReference type="RefSeq" id="WP_353720475.1">
    <property type="nucleotide sequence ID" value="NZ_CP159289.1"/>
</dbReference>
<keyword evidence="2" id="KW-0560">Oxidoreductase</keyword>